<dbReference type="Gene3D" id="1.10.560.10">
    <property type="entry name" value="GroEL-like equatorial domain"/>
    <property type="match status" value="1"/>
</dbReference>
<dbReference type="EMBL" id="SNRW01014531">
    <property type="protein sequence ID" value="KAA6371378.1"/>
    <property type="molecule type" value="Genomic_DNA"/>
</dbReference>
<dbReference type="PRINTS" id="PR00304">
    <property type="entry name" value="TCOMPLEXTCP1"/>
</dbReference>
<evidence type="ECO:0000256" key="5">
    <source>
        <dbReference type="RuleBase" id="RU004187"/>
    </source>
</evidence>
<organism evidence="6 8">
    <name type="scientific">Streblomastix strix</name>
    <dbReference type="NCBI Taxonomy" id="222440"/>
    <lineage>
        <taxon>Eukaryota</taxon>
        <taxon>Metamonada</taxon>
        <taxon>Preaxostyla</taxon>
        <taxon>Oxymonadida</taxon>
        <taxon>Streblomastigidae</taxon>
        <taxon>Streblomastix</taxon>
    </lineage>
</organism>
<dbReference type="InterPro" id="IPR027413">
    <property type="entry name" value="GROEL-like_equatorial_sf"/>
</dbReference>
<evidence type="ECO:0000256" key="1">
    <source>
        <dbReference type="ARBA" id="ARBA00008020"/>
    </source>
</evidence>
<sequence length="187" mass="20252">MASSKTLEIRQQNATAIIAIRNILKSSLGPEGLDKMIVNDIGDVLITNDGATIIGQLEIQHPAAKLLVELATQQDMQVGDGTTSVVMYTAEFLANAMKLIEQQKIHPTSVILGFKRANRQAQKYIKEKLVIPTSSLNEENLQCIAKTSLSSKIVSADLNYFADLCVQAVKLVKRGGGKGGKAKYPVK</sequence>
<evidence type="ECO:0000313" key="7">
    <source>
        <dbReference type="EMBL" id="KAA6379776.1"/>
    </source>
</evidence>
<proteinExistence type="inferred from homology"/>
<dbReference type="AlphaFoldDB" id="A0A5J4ULV0"/>
<dbReference type="GO" id="GO:0140662">
    <property type="term" value="F:ATP-dependent protein folding chaperone"/>
    <property type="evidence" value="ECO:0007669"/>
    <property type="project" value="InterPro"/>
</dbReference>
<evidence type="ECO:0000313" key="6">
    <source>
        <dbReference type="EMBL" id="KAA6371378.1"/>
    </source>
</evidence>
<comment type="caution">
    <text evidence="6">The sequence shown here is derived from an EMBL/GenBank/DDBJ whole genome shotgun (WGS) entry which is preliminary data.</text>
</comment>
<name>A0A5J4ULV0_9EUKA</name>
<dbReference type="InterPro" id="IPR027410">
    <property type="entry name" value="TCP-1-like_intermed_sf"/>
</dbReference>
<keyword evidence="4 5" id="KW-0143">Chaperone</keyword>
<dbReference type="InterPro" id="IPR017998">
    <property type="entry name" value="Chaperone_TCP-1"/>
</dbReference>
<feature type="non-terminal residue" evidence="6">
    <location>
        <position position="187"/>
    </location>
</feature>
<reference evidence="6 8" key="1">
    <citation type="submission" date="2019-03" db="EMBL/GenBank/DDBJ databases">
        <title>Single cell metagenomics reveals metabolic interactions within the superorganism composed of flagellate Streblomastix strix and complex community of Bacteroidetes bacteria on its surface.</title>
        <authorList>
            <person name="Treitli S.C."/>
            <person name="Kolisko M."/>
            <person name="Husnik F."/>
            <person name="Keeling P."/>
            <person name="Hampl V."/>
        </authorList>
    </citation>
    <scope>NUCLEOTIDE SEQUENCE [LARGE SCALE GENOMIC DNA]</scope>
    <source>
        <strain evidence="6">ST1C</strain>
    </source>
</reference>
<protein>
    <submittedName>
        <fullName evidence="6">Putative T-complex protein 1 subunit alpha</fullName>
    </submittedName>
</protein>
<dbReference type="GO" id="GO:0005524">
    <property type="term" value="F:ATP binding"/>
    <property type="evidence" value="ECO:0007669"/>
    <property type="project" value="UniProtKB-KW"/>
</dbReference>
<dbReference type="PROSITE" id="PS00750">
    <property type="entry name" value="TCP1_1"/>
    <property type="match status" value="1"/>
</dbReference>
<dbReference type="SUPFAM" id="SSF48592">
    <property type="entry name" value="GroEL equatorial domain-like"/>
    <property type="match status" value="1"/>
</dbReference>
<evidence type="ECO:0000256" key="3">
    <source>
        <dbReference type="ARBA" id="ARBA00022840"/>
    </source>
</evidence>
<dbReference type="PROSITE" id="PS00751">
    <property type="entry name" value="TCP1_2"/>
    <property type="match status" value="1"/>
</dbReference>
<dbReference type="Proteomes" id="UP000324800">
    <property type="component" value="Unassembled WGS sequence"/>
</dbReference>
<dbReference type="EMBL" id="SNRW01008278">
    <property type="protein sequence ID" value="KAA6379776.1"/>
    <property type="molecule type" value="Genomic_DNA"/>
</dbReference>
<evidence type="ECO:0000256" key="2">
    <source>
        <dbReference type="ARBA" id="ARBA00022741"/>
    </source>
</evidence>
<gene>
    <name evidence="7" type="ORF">EZS28_024696</name>
    <name evidence="6" type="ORF">EZS28_033096</name>
</gene>
<comment type="similarity">
    <text evidence="1 5">Belongs to the TCP-1 chaperonin family.</text>
</comment>
<dbReference type="PROSITE" id="PS00995">
    <property type="entry name" value="TCP1_3"/>
    <property type="match status" value="1"/>
</dbReference>
<accession>A0A5J4ULV0</accession>
<dbReference type="GO" id="GO:0051082">
    <property type="term" value="F:unfolded protein binding"/>
    <property type="evidence" value="ECO:0007669"/>
    <property type="project" value="InterPro"/>
</dbReference>
<evidence type="ECO:0000313" key="8">
    <source>
        <dbReference type="Proteomes" id="UP000324800"/>
    </source>
</evidence>
<keyword evidence="2 5" id="KW-0547">Nucleotide-binding</keyword>
<keyword evidence="3 5" id="KW-0067">ATP-binding</keyword>
<dbReference type="InterPro" id="IPR002194">
    <property type="entry name" value="Chaperonin_TCP-1_CS"/>
</dbReference>
<dbReference type="PANTHER" id="PTHR11353">
    <property type="entry name" value="CHAPERONIN"/>
    <property type="match status" value="1"/>
</dbReference>
<dbReference type="SUPFAM" id="SSF54849">
    <property type="entry name" value="GroEL-intermediate domain like"/>
    <property type="match status" value="1"/>
</dbReference>
<dbReference type="InterPro" id="IPR002423">
    <property type="entry name" value="Cpn60/GroEL/TCP-1"/>
</dbReference>
<evidence type="ECO:0000256" key="4">
    <source>
        <dbReference type="ARBA" id="ARBA00023186"/>
    </source>
</evidence>
<dbReference type="Pfam" id="PF00118">
    <property type="entry name" value="Cpn60_TCP1"/>
    <property type="match status" value="1"/>
</dbReference>
<dbReference type="OrthoDB" id="10248520at2759"/>
<dbReference type="GO" id="GO:0016887">
    <property type="term" value="F:ATP hydrolysis activity"/>
    <property type="evidence" value="ECO:0007669"/>
    <property type="project" value="InterPro"/>
</dbReference>